<accession>A0AAP0HD05</accession>
<gene>
    <name evidence="2" type="ORF">Scep_030259</name>
</gene>
<proteinExistence type="predicted"/>
<reference evidence="2 3" key="1">
    <citation type="submission" date="2024-01" db="EMBL/GenBank/DDBJ databases">
        <title>Genome assemblies of Stephania.</title>
        <authorList>
            <person name="Yang L."/>
        </authorList>
    </citation>
    <scope>NUCLEOTIDE SEQUENCE [LARGE SCALE GENOMIC DNA]</scope>
    <source>
        <strain evidence="2">JXDWG</strain>
        <tissue evidence="2">Leaf</tissue>
    </source>
</reference>
<protein>
    <submittedName>
        <fullName evidence="2">Uncharacterized protein</fullName>
    </submittedName>
</protein>
<keyword evidence="3" id="KW-1185">Reference proteome</keyword>
<evidence type="ECO:0000313" key="3">
    <source>
        <dbReference type="Proteomes" id="UP001419268"/>
    </source>
</evidence>
<dbReference type="AlphaFoldDB" id="A0AAP0HD05"/>
<evidence type="ECO:0000313" key="2">
    <source>
        <dbReference type="EMBL" id="KAK9083788.1"/>
    </source>
</evidence>
<comment type="caution">
    <text evidence="2">The sequence shown here is derived from an EMBL/GenBank/DDBJ whole genome shotgun (WGS) entry which is preliminary data.</text>
</comment>
<dbReference type="Proteomes" id="UP001419268">
    <property type="component" value="Unassembled WGS sequence"/>
</dbReference>
<evidence type="ECO:0000256" key="1">
    <source>
        <dbReference type="SAM" id="MobiDB-lite"/>
    </source>
</evidence>
<feature type="compositionally biased region" description="Pro residues" evidence="1">
    <location>
        <begin position="41"/>
        <end position="52"/>
    </location>
</feature>
<sequence length="61" mass="7292">MRRWFHVRVRYRCRSITKGYGVYASRIRDDHGRKSSLSRPQTPPPPPPPPPPHDQEQCRRK</sequence>
<dbReference type="EMBL" id="JBBNAG010000013">
    <property type="protein sequence ID" value="KAK9083788.1"/>
    <property type="molecule type" value="Genomic_DNA"/>
</dbReference>
<name>A0AAP0HD05_9MAGN</name>
<organism evidence="2 3">
    <name type="scientific">Stephania cephalantha</name>
    <dbReference type="NCBI Taxonomy" id="152367"/>
    <lineage>
        <taxon>Eukaryota</taxon>
        <taxon>Viridiplantae</taxon>
        <taxon>Streptophyta</taxon>
        <taxon>Embryophyta</taxon>
        <taxon>Tracheophyta</taxon>
        <taxon>Spermatophyta</taxon>
        <taxon>Magnoliopsida</taxon>
        <taxon>Ranunculales</taxon>
        <taxon>Menispermaceae</taxon>
        <taxon>Menispermoideae</taxon>
        <taxon>Cissampelideae</taxon>
        <taxon>Stephania</taxon>
    </lineage>
</organism>
<feature type="region of interest" description="Disordered" evidence="1">
    <location>
        <begin position="24"/>
        <end position="61"/>
    </location>
</feature>